<organism evidence="2 3">
    <name type="scientific">Methylocystis hirsuta</name>
    <dbReference type="NCBI Taxonomy" id="369798"/>
    <lineage>
        <taxon>Bacteria</taxon>
        <taxon>Pseudomonadati</taxon>
        <taxon>Pseudomonadota</taxon>
        <taxon>Alphaproteobacteria</taxon>
        <taxon>Hyphomicrobiales</taxon>
        <taxon>Methylocystaceae</taxon>
        <taxon>Methylocystis</taxon>
    </lineage>
</organism>
<proteinExistence type="predicted"/>
<dbReference type="AlphaFoldDB" id="A0A3M9XKE5"/>
<keyword evidence="3" id="KW-1185">Reference proteome</keyword>
<evidence type="ECO:0000313" key="2">
    <source>
        <dbReference type="EMBL" id="RNJ48391.1"/>
    </source>
</evidence>
<accession>A0A3M9XKE5</accession>
<evidence type="ECO:0000313" key="3">
    <source>
        <dbReference type="Proteomes" id="UP000268623"/>
    </source>
</evidence>
<sequence>MSPEGLGASPSGAQGRLRSSRPKSGRERGRANPRARAGVAWSIAKAVAWGNDLVPFRRRLAAIAARIAQERPSPQAPHRRLAIARGSRADEENF</sequence>
<protein>
    <submittedName>
        <fullName evidence="2">Uncharacterized protein</fullName>
    </submittedName>
</protein>
<comment type="caution">
    <text evidence="2">The sequence shown here is derived from an EMBL/GenBank/DDBJ whole genome shotgun (WGS) entry which is preliminary data.</text>
</comment>
<feature type="region of interest" description="Disordered" evidence="1">
    <location>
        <begin position="1"/>
        <end position="37"/>
    </location>
</feature>
<evidence type="ECO:0000256" key="1">
    <source>
        <dbReference type="SAM" id="MobiDB-lite"/>
    </source>
</evidence>
<dbReference type="Proteomes" id="UP000268623">
    <property type="component" value="Unassembled WGS sequence"/>
</dbReference>
<name>A0A3M9XKE5_9HYPH</name>
<feature type="region of interest" description="Disordered" evidence="1">
    <location>
        <begin position="69"/>
        <end position="94"/>
    </location>
</feature>
<dbReference type="EMBL" id="QWDD01000001">
    <property type="protein sequence ID" value="RNJ48391.1"/>
    <property type="molecule type" value="Genomic_DNA"/>
</dbReference>
<reference evidence="2 3" key="1">
    <citation type="submission" date="2018-08" db="EMBL/GenBank/DDBJ databases">
        <title>Genome sequence of Methylocystis hirsuta CSC1, a methanotroph able to accumulate PHAs.</title>
        <authorList>
            <person name="Bordel S."/>
            <person name="Rodriguez E."/>
            <person name="Gancedo J."/>
            <person name="Munoz R."/>
        </authorList>
    </citation>
    <scope>NUCLEOTIDE SEQUENCE [LARGE SCALE GENOMIC DNA]</scope>
    <source>
        <strain evidence="2 3">CSC1</strain>
    </source>
</reference>
<gene>
    <name evidence="2" type="ORF">D1O30_00875</name>
</gene>